<dbReference type="STRING" id="570519.SAMN04488116_0619"/>
<organism evidence="1 2">
    <name type="scientific">Flagellimonas flava</name>
    <dbReference type="NCBI Taxonomy" id="570519"/>
    <lineage>
        <taxon>Bacteria</taxon>
        <taxon>Pseudomonadati</taxon>
        <taxon>Bacteroidota</taxon>
        <taxon>Flavobacteriia</taxon>
        <taxon>Flavobacteriales</taxon>
        <taxon>Flavobacteriaceae</taxon>
        <taxon>Flagellimonas</taxon>
    </lineage>
</organism>
<dbReference type="Proteomes" id="UP000184532">
    <property type="component" value="Unassembled WGS sequence"/>
</dbReference>
<evidence type="ECO:0000313" key="1">
    <source>
        <dbReference type="EMBL" id="SHG26056.1"/>
    </source>
</evidence>
<dbReference type="EMBL" id="FQWL01000001">
    <property type="protein sequence ID" value="SHG26056.1"/>
    <property type="molecule type" value="Genomic_DNA"/>
</dbReference>
<dbReference type="AlphaFoldDB" id="A0A1M5ICM0"/>
<sequence length="48" mass="5324">MVLGKYTKAEIAYAPDALAENYHVWSLDNDIDVRSGSIKSKAKLISLK</sequence>
<proteinExistence type="predicted"/>
<protein>
    <submittedName>
        <fullName evidence="1">Uncharacterized protein</fullName>
    </submittedName>
</protein>
<keyword evidence="2" id="KW-1185">Reference proteome</keyword>
<dbReference type="RefSeq" id="WP_165614844.1">
    <property type="nucleotide sequence ID" value="NZ_FQWL01000001.1"/>
</dbReference>
<gene>
    <name evidence="1" type="ORF">SAMN04488116_0619</name>
</gene>
<accession>A0A1M5ICM0</accession>
<name>A0A1M5ICM0_9FLAO</name>
<evidence type="ECO:0000313" key="2">
    <source>
        <dbReference type="Proteomes" id="UP000184532"/>
    </source>
</evidence>
<reference evidence="2" key="1">
    <citation type="submission" date="2016-11" db="EMBL/GenBank/DDBJ databases">
        <authorList>
            <person name="Varghese N."/>
            <person name="Submissions S."/>
        </authorList>
    </citation>
    <scope>NUCLEOTIDE SEQUENCE [LARGE SCALE GENOMIC DNA]</scope>
    <source>
        <strain evidence="2">DSM 22638</strain>
    </source>
</reference>